<keyword evidence="4" id="KW-1003">Cell membrane</keyword>
<dbReference type="HOGENOM" id="CLU_039483_7_0_9"/>
<accession>F0SV66</accession>
<comment type="subcellular location">
    <subcellularLocation>
        <location evidence="1">Cell membrane</location>
        <topology evidence="1">Multi-pass membrane protein</topology>
    </subcellularLocation>
</comment>
<evidence type="ECO:0000256" key="2">
    <source>
        <dbReference type="ARBA" id="ARBA00007783"/>
    </source>
</evidence>
<name>F0SV66_SYNGF</name>
<feature type="domain" description="ABC transmembrane type-2" evidence="9">
    <location>
        <begin position="114"/>
        <end position="336"/>
    </location>
</feature>
<evidence type="ECO:0000259" key="9">
    <source>
        <dbReference type="PROSITE" id="PS51012"/>
    </source>
</evidence>
<keyword evidence="11" id="KW-1185">Reference proteome</keyword>
<evidence type="ECO:0000256" key="5">
    <source>
        <dbReference type="ARBA" id="ARBA00022692"/>
    </source>
</evidence>
<feature type="transmembrane region" description="Helical" evidence="8">
    <location>
        <begin position="225"/>
        <end position="247"/>
    </location>
</feature>
<evidence type="ECO:0000256" key="6">
    <source>
        <dbReference type="ARBA" id="ARBA00022989"/>
    </source>
</evidence>
<keyword evidence="7 8" id="KW-0472">Membrane</keyword>
<dbReference type="PANTHER" id="PTHR30294:SF38">
    <property type="entry name" value="TRANSPORT PERMEASE PROTEIN"/>
    <property type="match status" value="1"/>
</dbReference>
<organism evidence="10 11">
    <name type="scientific">Syntrophobotulus glycolicus (strain DSM 8271 / FlGlyR)</name>
    <dbReference type="NCBI Taxonomy" id="645991"/>
    <lineage>
        <taxon>Bacteria</taxon>
        <taxon>Bacillati</taxon>
        <taxon>Bacillota</taxon>
        <taxon>Clostridia</taxon>
        <taxon>Eubacteriales</taxon>
        <taxon>Desulfitobacteriaceae</taxon>
        <taxon>Syntrophobotulus</taxon>
    </lineage>
</organism>
<reference evidence="10 11" key="1">
    <citation type="journal article" date="2011" name="Stand. Genomic Sci.">
        <title>Complete genome sequence of Syntrophobotulus glycolicus type strain (FlGlyR).</title>
        <authorList>
            <person name="Han C."/>
            <person name="Mwirichia R."/>
            <person name="Chertkov O."/>
            <person name="Held B."/>
            <person name="Lapidus A."/>
            <person name="Nolan M."/>
            <person name="Lucas S."/>
            <person name="Hammon N."/>
            <person name="Deshpande S."/>
            <person name="Cheng J.F."/>
            <person name="Tapia R."/>
            <person name="Goodwin L."/>
            <person name="Pitluck S."/>
            <person name="Huntemann M."/>
            <person name="Liolios K."/>
            <person name="Ivanova N."/>
            <person name="Pagani I."/>
            <person name="Mavromatis K."/>
            <person name="Ovchinikova G."/>
            <person name="Pati A."/>
            <person name="Chen A."/>
            <person name="Palaniappan K."/>
            <person name="Land M."/>
            <person name="Hauser L."/>
            <person name="Brambilla E.M."/>
            <person name="Rohde M."/>
            <person name="Spring S."/>
            <person name="Sikorski J."/>
            <person name="Goker M."/>
            <person name="Woyke T."/>
            <person name="Bristow J."/>
            <person name="Eisen J.A."/>
            <person name="Markowitz V."/>
            <person name="Hugenholtz P."/>
            <person name="Kyrpides N.C."/>
            <person name="Klenk H.P."/>
            <person name="Detter J.C."/>
        </authorList>
    </citation>
    <scope>NUCLEOTIDE SEQUENCE [LARGE SCALE GENOMIC DNA]</scope>
    <source>
        <strain evidence="11">DSM 8271 / FlGlyR</strain>
    </source>
</reference>
<protein>
    <submittedName>
        <fullName evidence="10">ABC-2 type transporter</fullName>
    </submittedName>
</protein>
<evidence type="ECO:0000256" key="4">
    <source>
        <dbReference type="ARBA" id="ARBA00022475"/>
    </source>
</evidence>
<keyword evidence="3" id="KW-0813">Transport</keyword>
<comment type="similarity">
    <text evidence="2">Belongs to the ABC-2 integral membrane protein family.</text>
</comment>
<dbReference type="AlphaFoldDB" id="F0SV66"/>
<dbReference type="GO" id="GO:0005886">
    <property type="term" value="C:plasma membrane"/>
    <property type="evidence" value="ECO:0007669"/>
    <property type="project" value="UniProtKB-SubCell"/>
</dbReference>
<dbReference type="KEGG" id="sgy:Sgly_1252"/>
<feature type="transmembrane region" description="Helical" evidence="8">
    <location>
        <begin position="21"/>
        <end position="40"/>
    </location>
</feature>
<keyword evidence="6 8" id="KW-1133">Transmembrane helix</keyword>
<dbReference type="EMBL" id="CP002547">
    <property type="protein sequence ID" value="ADY55566.1"/>
    <property type="molecule type" value="Genomic_DNA"/>
</dbReference>
<feature type="transmembrane region" description="Helical" evidence="8">
    <location>
        <begin position="259"/>
        <end position="276"/>
    </location>
</feature>
<feature type="transmembrane region" description="Helical" evidence="8">
    <location>
        <begin position="192"/>
        <end position="219"/>
    </location>
</feature>
<dbReference type="PANTHER" id="PTHR30294">
    <property type="entry name" value="MEMBRANE COMPONENT OF ABC TRANSPORTER YHHJ-RELATED"/>
    <property type="match status" value="1"/>
</dbReference>
<evidence type="ECO:0000256" key="1">
    <source>
        <dbReference type="ARBA" id="ARBA00004651"/>
    </source>
</evidence>
<feature type="transmembrane region" description="Helical" evidence="8">
    <location>
        <begin position="308"/>
        <end position="333"/>
    </location>
</feature>
<dbReference type="eggNOG" id="COG0842">
    <property type="taxonomic scope" value="Bacteria"/>
</dbReference>
<dbReference type="Proteomes" id="UP000007488">
    <property type="component" value="Chromosome"/>
</dbReference>
<feature type="transmembrane region" description="Helical" evidence="8">
    <location>
        <begin position="149"/>
        <end position="171"/>
    </location>
</feature>
<reference evidence="11" key="2">
    <citation type="submission" date="2011-02" db="EMBL/GenBank/DDBJ databases">
        <title>The complete genome of Syntrophobotulus glycolicus DSM 8271.</title>
        <authorList>
            <person name="Lucas S."/>
            <person name="Copeland A."/>
            <person name="Lapidus A."/>
            <person name="Bruce D."/>
            <person name="Goodwin L."/>
            <person name="Pitluck S."/>
            <person name="Kyrpides N."/>
            <person name="Mavromatis K."/>
            <person name="Pagani I."/>
            <person name="Ivanova N."/>
            <person name="Mikhailova N."/>
            <person name="Chertkov O."/>
            <person name="Held B."/>
            <person name="Detter J.C."/>
            <person name="Tapia R."/>
            <person name="Han C."/>
            <person name="Land M."/>
            <person name="Hauser L."/>
            <person name="Markowitz V."/>
            <person name="Cheng J.-F."/>
            <person name="Hugenholtz P."/>
            <person name="Woyke T."/>
            <person name="Wu D."/>
            <person name="Spring S."/>
            <person name="Schroeder M."/>
            <person name="Brambilla E."/>
            <person name="Klenk H.-P."/>
            <person name="Eisen J.A."/>
        </authorList>
    </citation>
    <scope>NUCLEOTIDE SEQUENCE [LARGE SCALE GENOMIC DNA]</scope>
    <source>
        <strain evidence="11">DSM 8271 / FlGlyR</strain>
    </source>
</reference>
<evidence type="ECO:0000256" key="8">
    <source>
        <dbReference type="SAM" id="Phobius"/>
    </source>
</evidence>
<dbReference type="Pfam" id="PF12698">
    <property type="entry name" value="ABC2_membrane_3"/>
    <property type="match status" value="1"/>
</dbReference>
<dbReference type="InterPro" id="IPR047817">
    <property type="entry name" value="ABC2_TM_bact-type"/>
</dbReference>
<evidence type="ECO:0000313" key="11">
    <source>
        <dbReference type="Proteomes" id="UP000007488"/>
    </source>
</evidence>
<keyword evidence="5 8" id="KW-0812">Transmembrane</keyword>
<dbReference type="STRING" id="645991.Sgly_1252"/>
<gene>
    <name evidence="10" type="ordered locus">Sgly_1252</name>
</gene>
<dbReference type="GO" id="GO:0140359">
    <property type="term" value="F:ABC-type transporter activity"/>
    <property type="evidence" value="ECO:0007669"/>
    <property type="project" value="InterPro"/>
</dbReference>
<evidence type="ECO:0000256" key="7">
    <source>
        <dbReference type="ARBA" id="ARBA00023136"/>
    </source>
</evidence>
<sequence length="339" mass="37622">MMRVSALALRIVTQLKNDRRTLAMMLAAPILLLSLVYLILGDSVPVVKVAVVNAPVELEESLEDLNIMPRRYDENGARRALEQGEVIASITIISGKSYIEVDGSNPTKAKVALAGLEQAKIGSMSSRPDLASEVSYIYGYEDLPTFDNFGSTLIGFIIFFFVFLVSGISLLQERTSGTLEKMLSTPIRRWEIVVGYVLGFGLFTVLQSVLISWFCVYILNVMMVGQFALILLITLFTAVIALTLGMLMSTLANNEFQMIQFVPLIVIPQVFFSGLFDLPPGMEIFKWIMPLHYIADALTEVMIRGKGIVTISLDLAVIVGCSVIFMILNTLLLKKYRRI</sequence>
<dbReference type="InterPro" id="IPR051449">
    <property type="entry name" value="ABC-2_transporter_component"/>
</dbReference>
<dbReference type="InterPro" id="IPR013525">
    <property type="entry name" value="ABC2_TM"/>
</dbReference>
<evidence type="ECO:0000256" key="3">
    <source>
        <dbReference type="ARBA" id="ARBA00022448"/>
    </source>
</evidence>
<evidence type="ECO:0000313" key="10">
    <source>
        <dbReference type="EMBL" id="ADY55566.1"/>
    </source>
</evidence>
<dbReference type="PROSITE" id="PS51012">
    <property type="entry name" value="ABC_TM2"/>
    <property type="match status" value="1"/>
</dbReference>
<proteinExistence type="inferred from homology"/>